<evidence type="ECO:0000313" key="2">
    <source>
        <dbReference type="Proteomes" id="UP000292052"/>
    </source>
</evidence>
<evidence type="ECO:0000313" key="1">
    <source>
        <dbReference type="EMBL" id="RZC41562.1"/>
    </source>
</evidence>
<sequence length="76" mass="8542">MVVVDKALEHQLYGVINVFQTSQDVGIHLTGCGIGQKYALKMTMNYFDSTTWCFCFLDHRCNGAFTIYPSIALTTI</sequence>
<accession>A0A482W8T3</accession>
<organism evidence="1 2">
    <name type="scientific">Asbolus verrucosus</name>
    <name type="common">Desert ironclad beetle</name>
    <dbReference type="NCBI Taxonomy" id="1661398"/>
    <lineage>
        <taxon>Eukaryota</taxon>
        <taxon>Metazoa</taxon>
        <taxon>Ecdysozoa</taxon>
        <taxon>Arthropoda</taxon>
        <taxon>Hexapoda</taxon>
        <taxon>Insecta</taxon>
        <taxon>Pterygota</taxon>
        <taxon>Neoptera</taxon>
        <taxon>Endopterygota</taxon>
        <taxon>Coleoptera</taxon>
        <taxon>Polyphaga</taxon>
        <taxon>Cucujiformia</taxon>
        <taxon>Tenebrionidae</taxon>
        <taxon>Pimeliinae</taxon>
        <taxon>Asbolus</taxon>
    </lineage>
</organism>
<dbReference type="EMBL" id="QDEB01016073">
    <property type="protein sequence ID" value="RZC41562.1"/>
    <property type="molecule type" value="Genomic_DNA"/>
</dbReference>
<gene>
    <name evidence="1" type="ORF">BDFB_002462</name>
</gene>
<reference evidence="1 2" key="1">
    <citation type="submission" date="2017-03" db="EMBL/GenBank/DDBJ databases">
        <title>Genome of the blue death feigning beetle - Asbolus verrucosus.</title>
        <authorList>
            <person name="Rider S.D."/>
        </authorList>
    </citation>
    <scope>NUCLEOTIDE SEQUENCE [LARGE SCALE GENOMIC DNA]</scope>
    <source>
        <strain evidence="1">Butters</strain>
        <tissue evidence="1">Head and leg muscle</tissue>
    </source>
</reference>
<feature type="non-terminal residue" evidence="1">
    <location>
        <position position="76"/>
    </location>
</feature>
<dbReference type="OrthoDB" id="6249205at2759"/>
<name>A0A482W8T3_ASBVE</name>
<dbReference type="AlphaFoldDB" id="A0A482W8T3"/>
<comment type="caution">
    <text evidence="1">The sequence shown here is derived from an EMBL/GenBank/DDBJ whole genome shotgun (WGS) entry which is preliminary data.</text>
</comment>
<keyword evidence="2" id="KW-1185">Reference proteome</keyword>
<protein>
    <submittedName>
        <fullName evidence="1">Uncharacterized protein</fullName>
    </submittedName>
</protein>
<dbReference type="Proteomes" id="UP000292052">
    <property type="component" value="Unassembled WGS sequence"/>
</dbReference>
<proteinExistence type="predicted"/>